<proteinExistence type="inferred from homology"/>
<dbReference type="InterPro" id="IPR020084">
    <property type="entry name" value="NUDIX_hydrolase_CS"/>
</dbReference>
<dbReference type="GO" id="GO:0016787">
    <property type="term" value="F:hydrolase activity"/>
    <property type="evidence" value="ECO:0007669"/>
    <property type="project" value="UniProtKB-KW"/>
</dbReference>
<dbReference type="InterPro" id="IPR015797">
    <property type="entry name" value="NUDIX_hydrolase-like_dom_sf"/>
</dbReference>
<dbReference type="Gene3D" id="3.90.79.10">
    <property type="entry name" value="Nucleoside Triphosphate Pyrophosphohydrolase"/>
    <property type="match status" value="1"/>
</dbReference>
<name>A0A2H0B788_9BACT</name>
<accession>A0A2H0B788</accession>
<dbReference type="InterPro" id="IPR000086">
    <property type="entry name" value="NUDIX_hydrolase_dom"/>
</dbReference>
<evidence type="ECO:0000313" key="5">
    <source>
        <dbReference type="Proteomes" id="UP000229459"/>
    </source>
</evidence>
<evidence type="ECO:0000259" key="3">
    <source>
        <dbReference type="PROSITE" id="PS51462"/>
    </source>
</evidence>
<comment type="similarity">
    <text evidence="2">Belongs to the Nudix hydrolase family.</text>
</comment>
<evidence type="ECO:0000256" key="2">
    <source>
        <dbReference type="RuleBase" id="RU003476"/>
    </source>
</evidence>
<reference evidence="4 5" key="1">
    <citation type="submission" date="2017-09" db="EMBL/GenBank/DDBJ databases">
        <title>Depth-based differentiation of microbial function through sediment-hosted aquifers and enrichment of novel symbionts in the deep terrestrial subsurface.</title>
        <authorList>
            <person name="Probst A.J."/>
            <person name="Ladd B."/>
            <person name="Jarett J.K."/>
            <person name="Geller-Mcgrath D.E."/>
            <person name="Sieber C.M."/>
            <person name="Emerson J.B."/>
            <person name="Anantharaman K."/>
            <person name="Thomas B.C."/>
            <person name="Malmstrom R."/>
            <person name="Stieglmeier M."/>
            <person name="Klingl A."/>
            <person name="Woyke T."/>
            <person name="Ryan C.M."/>
            <person name="Banfield J.F."/>
        </authorList>
    </citation>
    <scope>NUCLEOTIDE SEQUENCE [LARGE SCALE GENOMIC DNA]</scope>
    <source>
        <strain evidence="4">CG23_combo_of_CG06-09_8_20_14_all_34_8</strain>
    </source>
</reference>
<sequence length="166" mass="19466">MLNDYQTIFTTDIYVVYKDELLMLKRSMAKKAFPGFWLVPGGHIENNEDPASCAIRELREETGIKIGKDDLHFCYLAWHKHLDRKEDYQVFAFKVNLAKKPETLNQCYEGDLQWVKISSLNKINNIFPPVKYYLSHVLGSETKAIFNRSEWEKTKLIRVLSETKIC</sequence>
<dbReference type="PROSITE" id="PS51462">
    <property type="entry name" value="NUDIX"/>
    <property type="match status" value="1"/>
</dbReference>
<dbReference type="InterPro" id="IPR020476">
    <property type="entry name" value="Nudix_hydrolase"/>
</dbReference>
<protein>
    <recommendedName>
        <fullName evidence="3">Nudix hydrolase domain-containing protein</fullName>
    </recommendedName>
</protein>
<dbReference type="EMBL" id="PCSR01000014">
    <property type="protein sequence ID" value="PIP53499.1"/>
    <property type="molecule type" value="Genomic_DNA"/>
</dbReference>
<dbReference type="AlphaFoldDB" id="A0A2H0B788"/>
<feature type="domain" description="Nudix hydrolase" evidence="3">
    <location>
        <begin position="6"/>
        <end position="138"/>
    </location>
</feature>
<gene>
    <name evidence="4" type="ORF">COX08_00630</name>
</gene>
<keyword evidence="1 2" id="KW-0378">Hydrolase</keyword>
<dbReference type="PROSITE" id="PS00893">
    <property type="entry name" value="NUDIX_BOX"/>
    <property type="match status" value="1"/>
</dbReference>
<organism evidence="4 5">
    <name type="scientific">Candidatus Beckwithbacteria bacterium CG23_combo_of_CG06-09_8_20_14_all_34_8</name>
    <dbReference type="NCBI Taxonomy" id="1974497"/>
    <lineage>
        <taxon>Bacteria</taxon>
        <taxon>Candidatus Beckwithiibacteriota</taxon>
    </lineage>
</organism>
<dbReference type="Proteomes" id="UP000229459">
    <property type="component" value="Unassembled WGS sequence"/>
</dbReference>
<dbReference type="PANTHER" id="PTHR43736">
    <property type="entry name" value="ADP-RIBOSE PYROPHOSPHATASE"/>
    <property type="match status" value="1"/>
</dbReference>
<evidence type="ECO:0000313" key="4">
    <source>
        <dbReference type="EMBL" id="PIP53499.1"/>
    </source>
</evidence>
<dbReference type="PANTHER" id="PTHR43736:SF1">
    <property type="entry name" value="DIHYDRONEOPTERIN TRIPHOSPHATE DIPHOSPHATASE"/>
    <property type="match status" value="1"/>
</dbReference>
<dbReference type="PRINTS" id="PR00502">
    <property type="entry name" value="NUDIXFAMILY"/>
</dbReference>
<comment type="caution">
    <text evidence="4">The sequence shown here is derived from an EMBL/GenBank/DDBJ whole genome shotgun (WGS) entry which is preliminary data.</text>
</comment>
<dbReference type="SUPFAM" id="SSF55811">
    <property type="entry name" value="Nudix"/>
    <property type="match status" value="1"/>
</dbReference>
<evidence type="ECO:0000256" key="1">
    <source>
        <dbReference type="ARBA" id="ARBA00022801"/>
    </source>
</evidence>
<dbReference type="Pfam" id="PF00293">
    <property type="entry name" value="NUDIX"/>
    <property type="match status" value="1"/>
</dbReference>